<dbReference type="PRINTS" id="PR00727">
    <property type="entry name" value="LEADERPTASE"/>
</dbReference>
<comment type="caution">
    <text evidence="11">The sequence shown here is derived from an EMBL/GenBank/DDBJ whole genome shotgun (WGS) entry which is preliminary data.</text>
</comment>
<dbReference type="InterPro" id="IPR036286">
    <property type="entry name" value="LexA/Signal_pep-like_sf"/>
</dbReference>
<dbReference type="NCBIfam" id="TIGR02227">
    <property type="entry name" value="sigpep_I_bact"/>
    <property type="match status" value="1"/>
</dbReference>
<dbReference type="GO" id="GO:0006627">
    <property type="term" value="P:protein processing involved in protein targeting to mitochondrion"/>
    <property type="evidence" value="ECO:0007669"/>
    <property type="project" value="TreeGrafter"/>
</dbReference>
<dbReference type="Proteomes" id="UP000325081">
    <property type="component" value="Unassembled WGS sequence"/>
</dbReference>
<evidence type="ECO:0000256" key="7">
    <source>
        <dbReference type="ARBA" id="ARBA00054895"/>
    </source>
</evidence>
<comment type="function">
    <text evidence="7">Catalyzes the removal of transit peptides required for the targeting of proteins from the mitochondrial matrix, across the inner membrane, into the inter-membrane space.</text>
</comment>
<evidence type="ECO:0000256" key="3">
    <source>
        <dbReference type="ARBA" id="ARBA00022801"/>
    </source>
</evidence>
<keyword evidence="4" id="KW-0496">Mitochondrion</keyword>
<dbReference type="GO" id="GO:0004252">
    <property type="term" value="F:serine-type endopeptidase activity"/>
    <property type="evidence" value="ECO:0007669"/>
    <property type="project" value="InterPro"/>
</dbReference>
<sequence length="203" mass="22303">MSASKLVQFARQWRSTAKEAVAHSVVFAQFLSLLHVTDAYICSPTLVYGPSMLPTLNFTGDVLLVDKLSHRLGKVGPGDVVVVRSPENPRKSITKRVLGLEGDVVTFLVDPSGSDRSHSLVVPKGHVWIQGDNIYASRDSRQLGPIPYGMILGRVFCRVKSCSIPVLIIGFQGGFFLQTMCISNEYGHLKTLDDLDNESDEEL</sequence>
<feature type="domain" description="Peptidase S26" evidence="10">
    <location>
        <begin position="119"/>
        <end position="158"/>
    </location>
</feature>
<evidence type="ECO:0000256" key="8">
    <source>
        <dbReference type="ARBA" id="ARBA00064368"/>
    </source>
</evidence>
<comment type="subcellular location">
    <subcellularLocation>
        <location evidence="1">Mitochondrion inner membrane</location>
    </subcellularLocation>
</comment>
<keyword evidence="3" id="KW-0378">Hydrolase</keyword>
<dbReference type="GO" id="GO:0006465">
    <property type="term" value="P:signal peptide processing"/>
    <property type="evidence" value="ECO:0007669"/>
    <property type="project" value="InterPro"/>
</dbReference>
<dbReference type="FunFam" id="2.10.109.10:FF:000014">
    <property type="entry name" value="Inner membrane protease subunit 1"/>
    <property type="match status" value="1"/>
</dbReference>
<dbReference type="EMBL" id="BKCP01010848">
    <property type="protein sequence ID" value="GER53947.1"/>
    <property type="molecule type" value="Genomic_DNA"/>
</dbReference>
<evidence type="ECO:0000259" key="10">
    <source>
        <dbReference type="Pfam" id="PF10502"/>
    </source>
</evidence>
<accession>A0A5A7RBF2</accession>
<dbReference type="PANTHER" id="PTHR12383">
    <property type="entry name" value="PROTEASE FAMILY S26 MITOCHONDRIAL INNER MEMBRANE PROTEASE-RELATED"/>
    <property type="match status" value="1"/>
</dbReference>
<dbReference type="PANTHER" id="PTHR12383:SF16">
    <property type="entry name" value="MITOCHONDRIAL INNER MEMBRANE PROTEASE SUBUNIT 1"/>
    <property type="match status" value="1"/>
</dbReference>
<evidence type="ECO:0000313" key="11">
    <source>
        <dbReference type="EMBL" id="GER53947.1"/>
    </source>
</evidence>
<dbReference type="SUPFAM" id="SSF51306">
    <property type="entry name" value="LexA/Signal peptidase"/>
    <property type="match status" value="1"/>
</dbReference>
<evidence type="ECO:0000256" key="6">
    <source>
        <dbReference type="ARBA" id="ARBA00038445"/>
    </source>
</evidence>
<evidence type="ECO:0000256" key="2">
    <source>
        <dbReference type="ARBA" id="ARBA00022792"/>
    </source>
</evidence>
<feature type="domain" description="Peptidase S26" evidence="10">
    <location>
        <begin position="27"/>
        <end position="107"/>
    </location>
</feature>
<reference evidence="12" key="1">
    <citation type="journal article" date="2019" name="Curr. Biol.">
        <title>Genome Sequence of Striga asiatica Provides Insight into the Evolution of Plant Parasitism.</title>
        <authorList>
            <person name="Yoshida S."/>
            <person name="Kim S."/>
            <person name="Wafula E.K."/>
            <person name="Tanskanen J."/>
            <person name="Kim Y.M."/>
            <person name="Honaas L."/>
            <person name="Yang Z."/>
            <person name="Spallek T."/>
            <person name="Conn C.E."/>
            <person name="Ichihashi Y."/>
            <person name="Cheong K."/>
            <person name="Cui S."/>
            <person name="Der J.P."/>
            <person name="Gundlach H."/>
            <person name="Jiao Y."/>
            <person name="Hori C."/>
            <person name="Ishida J.K."/>
            <person name="Kasahara H."/>
            <person name="Kiba T."/>
            <person name="Kim M.S."/>
            <person name="Koo N."/>
            <person name="Laohavisit A."/>
            <person name="Lee Y.H."/>
            <person name="Lumba S."/>
            <person name="McCourt P."/>
            <person name="Mortimer J.C."/>
            <person name="Mutuku J.M."/>
            <person name="Nomura T."/>
            <person name="Sasaki-Sekimoto Y."/>
            <person name="Seto Y."/>
            <person name="Wang Y."/>
            <person name="Wakatake T."/>
            <person name="Sakakibara H."/>
            <person name="Demura T."/>
            <person name="Yamaguchi S."/>
            <person name="Yoneyama K."/>
            <person name="Manabe R.I."/>
            <person name="Nelson D.C."/>
            <person name="Schulman A.H."/>
            <person name="Timko M.P."/>
            <person name="dePamphilis C.W."/>
            <person name="Choi D."/>
            <person name="Shirasu K."/>
        </authorList>
    </citation>
    <scope>NUCLEOTIDE SEQUENCE [LARGE SCALE GENOMIC DNA]</scope>
    <source>
        <strain evidence="12">cv. UVA1</strain>
    </source>
</reference>
<evidence type="ECO:0000313" key="12">
    <source>
        <dbReference type="Proteomes" id="UP000325081"/>
    </source>
</evidence>
<comment type="similarity">
    <text evidence="6">Belongs to the peptidase S26 family. IMP1 subfamily.</text>
</comment>
<proteinExistence type="inferred from homology"/>
<keyword evidence="2" id="KW-0999">Mitochondrion inner membrane</keyword>
<gene>
    <name evidence="11" type="ORF">STAS_31492</name>
</gene>
<dbReference type="GO" id="GO:0042720">
    <property type="term" value="C:mitochondrial inner membrane peptidase complex"/>
    <property type="evidence" value="ECO:0007669"/>
    <property type="project" value="TreeGrafter"/>
</dbReference>
<keyword evidence="12" id="KW-1185">Reference proteome</keyword>
<evidence type="ECO:0000256" key="5">
    <source>
        <dbReference type="ARBA" id="ARBA00023136"/>
    </source>
</evidence>
<feature type="active site" evidence="9">
    <location>
        <position position="51"/>
    </location>
</feature>
<comment type="subunit">
    <text evidence="8">Heterodimer of 2 subunits, IMP1A/B and IMP12.</text>
</comment>
<dbReference type="InterPro" id="IPR052064">
    <property type="entry name" value="Mito_IMP1_subunit"/>
</dbReference>
<dbReference type="InterPro" id="IPR000223">
    <property type="entry name" value="Pept_S26A_signal_pept_1"/>
</dbReference>
<dbReference type="InterPro" id="IPR019533">
    <property type="entry name" value="Peptidase_S26"/>
</dbReference>
<dbReference type="CDD" id="cd06530">
    <property type="entry name" value="S26_SPase_I"/>
    <property type="match status" value="1"/>
</dbReference>
<evidence type="ECO:0000256" key="9">
    <source>
        <dbReference type="PIRSR" id="PIRSR600223-1"/>
    </source>
</evidence>
<protein>
    <submittedName>
        <fullName evidence="11">Signal peptidase I family protein</fullName>
    </submittedName>
</protein>
<dbReference type="OrthoDB" id="308440at2759"/>
<organism evidence="11 12">
    <name type="scientific">Striga asiatica</name>
    <name type="common">Asiatic witchweed</name>
    <name type="synonym">Buchnera asiatica</name>
    <dbReference type="NCBI Taxonomy" id="4170"/>
    <lineage>
        <taxon>Eukaryota</taxon>
        <taxon>Viridiplantae</taxon>
        <taxon>Streptophyta</taxon>
        <taxon>Embryophyta</taxon>
        <taxon>Tracheophyta</taxon>
        <taxon>Spermatophyta</taxon>
        <taxon>Magnoliopsida</taxon>
        <taxon>eudicotyledons</taxon>
        <taxon>Gunneridae</taxon>
        <taxon>Pentapetalae</taxon>
        <taxon>asterids</taxon>
        <taxon>lamiids</taxon>
        <taxon>Lamiales</taxon>
        <taxon>Orobanchaceae</taxon>
        <taxon>Buchnereae</taxon>
        <taxon>Striga</taxon>
    </lineage>
</organism>
<feature type="active site" evidence="9">
    <location>
        <position position="95"/>
    </location>
</feature>
<evidence type="ECO:0000256" key="4">
    <source>
        <dbReference type="ARBA" id="ARBA00023128"/>
    </source>
</evidence>
<keyword evidence="5" id="KW-0472">Membrane</keyword>
<dbReference type="AlphaFoldDB" id="A0A5A7RBF2"/>
<dbReference type="Gene3D" id="2.10.109.10">
    <property type="entry name" value="Umud Fragment, subunit A"/>
    <property type="match status" value="1"/>
</dbReference>
<dbReference type="Pfam" id="PF10502">
    <property type="entry name" value="Peptidase_S26"/>
    <property type="match status" value="2"/>
</dbReference>
<name>A0A5A7RBF2_STRAF</name>
<evidence type="ECO:0000256" key="1">
    <source>
        <dbReference type="ARBA" id="ARBA00004273"/>
    </source>
</evidence>